<dbReference type="PROSITE" id="PS51916">
    <property type="entry name" value="DEUBAD"/>
    <property type="match status" value="1"/>
</dbReference>
<evidence type="ECO:0000313" key="6">
    <source>
        <dbReference type="Proteomes" id="UP000657918"/>
    </source>
</evidence>
<comment type="caution">
    <text evidence="5">The sequence shown here is derived from an EMBL/GenBank/DDBJ whole genome shotgun (WGS) entry which is preliminary data.</text>
</comment>
<feature type="region of interest" description="Disordered" evidence="3">
    <location>
        <begin position="649"/>
        <end position="671"/>
    </location>
</feature>
<reference evidence="5 6" key="1">
    <citation type="submission" date="2020-10" db="EMBL/GenBank/DDBJ databases">
        <title>Plant Genome Project.</title>
        <authorList>
            <person name="Zhang R.-G."/>
        </authorList>
    </citation>
    <scope>NUCLEOTIDE SEQUENCE [LARGE SCALE GENOMIC DNA]</scope>
    <source>
        <strain evidence="5">FAFU-HL-1</strain>
        <tissue evidence="5">Leaf</tissue>
    </source>
</reference>
<sequence length="671" mass="75885">MLGVIHQLCCHFLFYSSLPKLVLQMIWAGTKFMPMKSGNTLKMNCTLKCEEVSTCVHVLIVFTLLSVSMGIQKICHQSSSSDKASCAFNGEVKLMRDNPVLGADSGNDSDDCELAELNCELGMVEGQWCCIPYELYDLPDLREILSLDTWNLCLTEEERFHLSAYLPDMDQEIFCLTMKELFDGSEIYFGNPLDEFFKKLKAGFYPPKVACFREGLQFLQRKQYYHSLRAYHDRMIQKFIDMRKLWDQREMSHGIEENISTWKNWRKQKSINMLDLNESPNENHLFSEKVNLELKAAKLVESENSAKDRPPFLSANEPKFAAPYCRPRGVLKMKASGNDSCHNYNSKMVVADFSEHCRSLPKGVLKIVSRVPSVHLEQSDIVPTGVQPDFPAGTHGIRDFKFCPLPSSLCFQNTGGLHEYPFLRQKVEGSRVYSPPDQPKFLMDPQESARVISNHPESSTRKVKLETLSSLDDNSVLGKHKLFGVDMGRFLNKECKSSLDVVGAMPFTFGSENQRANVGREFNGSSLRSLESFPFRIQCQGGERHMTPLKEEDLTIHPRIPEVVTTISDVGNGKQEKLIGSFSHQNNGESDASIRKSEKLSGKSSVSETFKDQKSLPLTYKRRKVVTKANSLNFGKSLTACADLKSAIPNESNQDFRDGEKTVKRKLMGCP</sequence>
<dbReference type="AlphaFoldDB" id="A0A835JIA7"/>
<keyword evidence="6" id="KW-1185">Reference proteome</keyword>
<dbReference type="CDD" id="cd21865">
    <property type="entry name" value="DEUBAD_NFRKB"/>
    <property type="match status" value="1"/>
</dbReference>
<dbReference type="InterPro" id="IPR024867">
    <property type="entry name" value="NFRKB"/>
</dbReference>
<keyword evidence="2" id="KW-0539">Nucleus</keyword>
<dbReference type="InterPro" id="IPR044867">
    <property type="entry name" value="DEUBAD_dom"/>
</dbReference>
<gene>
    <name evidence="5" type="ORF">SADUNF_Sadunf14G0079900</name>
</gene>
<comment type="subcellular location">
    <subcellularLocation>
        <location evidence="1">Nucleus</location>
    </subcellularLocation>
</comment>
<organism evidence="5 6">
    <name type="scientific">Salix dunnii</name>
    <dbReference type="NCBI Taxonomy" id="1413687"/>
    <lineage>
        <taxon>Eukaryota</taxon>
        <taxon>Viridiplantae</taxon>
        <taxon>Streptophyta</taxon>
        <taxon>Embryophyta</taxon>
        <taxon>Tracheophyta</taxon>
        <taxon>Spermatophyta</taxon>
        <taxon>Magnoliopsida</taxon>
        <taxon>eudicotyledons</taxon>
        <taxon>Gunneridae</taxon>
        <taxon>Pentapetalae</taxon>
        <taxon>rosids</taxon>
        <taxon>fabids</taxon>
        <taxon>Malpighiales</taxon>
        <taxon>Salicaceae</taxon>
        <taxon>Saliceae</taxon>
        <taxon>Salix</taxon>
    </lineage>
</organism>
<feature type="region of interest" description="Disordered" evidence="3">
    <location>
        <begin position="581"/>
        <end position="608"/>
    </location>
</feature>
<evidence type="ECO:0000259" key="4">
    <source>
        <dbReference type="PROSITE" id="PS51916"/>
    </source>
</evidence>
<accession>A0A835JIA7</accession>
<name>A0A835JIA7_9ROSI</name>
<proteinExistence type="predicted"/>
<dbReference type="PANTHER" id="PTHR13052">
    <property type="entry name" value="NFRKB-RELATED"/>
    <property type="match status" value="1"/>
</dbReference>
<dbReference type="OrthoDB" id="1938996at2759"/>
<evidence type="ECO:0000256" key="1">
    <source>
        <dbReference type="ARBA" id="ARBA00004123"/>
    </source>
</evidence>
<evidence type="ECO:0000313" key="5">
    <source>
        <dbReference type="EMBL" id="KAF9669168.1"/>
    </source>
</evidence>
<feature type="domain" description="DEUBAD" evidence="4">
    <location>
        <begin position="132"/>
        <end position="245"/>
    </location>
</feature>
<dbReference type="EMBL" id="JADGMS010000014">
    <property type="protein sequence ID" value="KAF9669168.1"/>
    <property type="molecule type" value="Genomic_DNA"/>
</dbReference>
<evidence type="ECO:0000256" key="3">
    <source>
        <dbReference type="SAM" id="MobiDB-lite"/>
    </source>
</evidence>
<feature type="compositionally biased region" description="Basic and acidic residues" evidence="3">
    <location>
        <begin position="592"/>
        <end position="601"/>
    </location>
</feature>
<dbReference type="Proteomes" id="UP000657918">
    <property type="component" value="Unassembled WGS sequence"/>
</dbReference>
<evidence type="ECO:0000256" key="2">
    <source>
        <dbReference type="ARBA" id="ARBA00023242"/>
    </source>
</evidence>
<dbReference type="PANTHER" id="PTHR13052:SF3">
    <property type="entry name" value="NUCLEAR FACTOR RELATED TO KAPPA-B-BINDING PROTEIN"/>
    <property type="match status" value="1"/>
</dbReference>
<dbReference type="GO" id="GO:0031011">
    <property type="term" value="C:Ino80 complex"/>
    <property type="evidence" value="ECO:0007669"/>
    <property type="project" value="InterPro"/>
</dbReference>
<protein>
    <recommendedName>
        <fullName evidence="4">DEUBAD domain-containing protein</fullName>
    </recommendedName>
</protein>